<dbReference type="GO" id="GO:0005096">
    <property type="term" value="F:GTPase activator activity"/>
    <property type="evidence" value="ECO:0000318"/>
    <property type="project" value="GO_Central"/>
</dbReference>
<dbReference type="Gene3D" id="1.10.8.270">
    <property type="entry name" value="putative rabgap domain of human tbc1 domain family member 14 like domains"/>
    <property type="match status" value="1"/>
</dbReference>
<feature type="region of interest" description="Disordered" evidence="2">
    <location>
        <begin position="112"/>
        <end position="149"/>
    </location>
</feature>
<name>K7E406_MONDO</name>
<accession>K7E406</accession>
<dbReference type="PANTHER" id="PTHR22957:SF466">
    <property type="entry name" value="SI:DKEY-238D18.4"/>
    <property type="match status" value="1"/>
</dbReference>
<dbReference type="STRING" id="13616.ENSMODP00000040508"/>
<dbReference type="InParanoid" id="K7E406"/>
<feature type="chain" id="PRO_5023851706" description="Rab-GAP TBC domain-containing protein" evidence="3">
    <location>
        <begin position="24"/>
        <end position="494"/>
    </location>
</feature>
<dbReference type="PROSITE" id="PS50086">
    <property type="entry name" value="TBC_RABGAP"/>
    <property type="match status" value="1"/>
</dbReference>
<dbReference type="Pfam" id="PF00566">
    <property type="entry name" value="RabGAP-TBC"/>
    <property type="match status" value="1"/>
</dbReference>
<feature type="domain" description="Rab-GAP TBC" evidence="4">
    <location>
        <begin position="175"/>
        <end position="494"/>
    </location>
</feature>
<dbReference type="AlphaFoldDB" id="K7E406"/>
<dbReference type="eggNOG" id="KOG2197">
    <property type="taxonomic scope" value="Eukaryota"/>
</dbReference>
<dbReference type="Ensembl" id="ENSMODT00000043614.2">
    <property type="protein sequence ID" value="ENSMODP00000040508.2"/>
    <property type="gene ID" value="ENSMODG00000027551.2"/>
</dbReference>
<dbReference type="SUPFAM" id="SSF47923">
    <property type="entry name" value="Ypt/Rab-GAP domain of gyp1p"/>
    <property type="match status" value="2"/>
</dbReference>
<dbReference type="InterPro" id="IPR035969">
    <property type="entry name" value="Rab-GAP_TBC_sf"/>
</dbReference>
<reference evidence="5" key="1">
    <citation type="journal article" date="2007" name="Nature">
        <title>Genome of the marsupial Monodelphis domestica reveals innovation in non-coding sequences.</title>
        <authorList>
            <person name="Mikkelsen T.S."/>
            <person name="Wakefield M.J."/>
            <person name="Aken B."/>
            <person name="Amemiya C.T."/>
            <person name="Chang J.L."/>
            <person name="Duke S."/>
            <person name="Garber M."/>
            <person name="Gentles A.J."/>
            <person name="Goodstadt L."/>
            <person name="Heger A."/>
            <person name="Jurka J."/>
            <person name="Kamal M."/>
            <person name="Mauceli E."/>
            <person name="Searle S.M."/>
            <person name="Sharpe T."/>
            <person name="Baker M.L."/>
            <person name="Batzer M.A."/>
            <person name="Benos P.V."/>
            <person name="Belov K."/>
            <person name="Clamp M."/>
            <person name="Cook A."/>
            <person name="Cuff J."/>
            <person name="Das R."/>
            <person name="Davidow L."/>
            <person name="Deakin J.E."/>
            <person name="Fazzari M.J."/>
            <person name="Glass J.L."/>
            <person name="Grabherr M."/>
            <person name="Greally J.M."/>
            <person name="Gu W."/>
            <person name="Hore T.A."/>
            <person name="Huttley G.A."/>
            <person name="Kleber M."/>
            <person name="Jirtle R.L."/>
            <person name="Koina E."/>
            <person name="Lee J.T."/>
            <person name="Mahony S."/>
            <person name="Marra M.A."/>
            <person name="Miller R.D."/>
            <person name="Nicholls R.D."/>
            <person name="Oda M."/>
            <person name="Papenfuss A.T."/>
            <person name="Parra Z.E."/>
            <person name="Pollock D.D."/>
            <person name="Ray D.A."/>
            <person name="Schein J.E."/>
            <person name="Speed T.P."/>
            <person name="Thompson K."/>
            <person name="VandeBerg J.L."/>
            <person name="Wade C.M."/>
            <person name="Walker J.A."/>
            <person name="Waters P.D."/>
            <person name="Webber C."/>
            <person name="Weidman J.R."/>
            <person name="Xie X."/>
            <person name="Zody M.C."/>
            <person name="Baldwin J."/>
            <person name="Abdouelleil A."/>
            <person name="Abdulkadir J."/>
            <person name="Abebe A."/>
            <person name="Abera B."/>
            <person name="Abreu J."/>
            <person name="Acer S.C."/>
            <person name="Aftuck L."/>
            <person name="Alexander A."/>
            <person name="An P."/>
            <person name="Anderson E."/>
            <person name="Anderson S."/>
            <person name="Arachi H."/>
            <person name="Azer M."/>
            <person name="Bachantsang P."/>
            <person name="Barry A."/>
            <person name="Bayul T."/>
            <person name="Berlin A."/>
            <person name="Bessette D."/>
            <person name="Bloom T."/>
            <person name="Bloom T."/>
            <person name="Boguslavskiy L."/>
            <person name="Bonnet C."/>
            <person name="Boukhgalter B."/>
            <person name="Bourzgui I."/>
            <person name="Brown A."/>
            <person name="Cahill P."/>
            <person name="Channer S."/>
            <person name="Cheshatsang Y."/>
            <person name="Chuda L."/>
            <person name="Citroen M."/>
            <person name="Collymore A."/>
            <person name="Cooke P."/>
            <person name="Costello M."/>
            <person name="D'Aco K."/>
            <person name="Daza R."/>
            <person name="De Haan G."/>
            <person name="DeGray S."/>
            <person name="DeMaso C."/>
            <person name="Dhargay N."/>
            <person name="Dooley K."/>
            <person name="Dooley E."/>
            <person name="Doricent M."/>
            <person name="Dorje P."/>
            <person name="Dorjee K."/>
            <person name="Dupes A."/>
            <person name="Elong R."/>
            <person name="Falk J."/>
            <person name="Farina A."/>
            <person name="Faro S."/>
            <person name="Ferguson D."/>
            <person name="Fisher S."/>
            <person name="Foley C.D."/>
            <person name="Franke A."/>
            <person name="Friedrich D."/>
            <person name="Gadbois L."/>
            <person name="Gearin G."/>
            <person name="Gearin C.R."/>
            <person name="Giannoukos G."/>
            <person name="Goode T."/>
            <person name="Graham J."/>
            <person name="Grandbois E."/>
            <person name="Grewal S."/>
            <person name="Gyaltsen K."/>
            <person name="Hafez N."/>
            <person name="Hagos B."/>
            <person name="Hall J."/>
            <person name="Henson C."/>
            <person name="Hollinger A."/>
            <person name="Honan T."/>
            <person name="Huard M.D."/>
            <person name="Hughes L."/>
            <person name="Hurhula B."/>
            <person name="Husby M.E."/>
            <person name="Kamat A."/>
            <person name="Kanga B."/>
            <person name="Kashin S."/>
            <person name="Khazanovich D."/>
            <person name="Kisner P."/>
            <person name="Lance K."/>
            <person name="Lara M."/>
            <person name="Lee W."/>
            <person name="Lennon N."/>
            <person name="Letendre F."/>
            <person name="LeVine R."/>
            <person name="Lipovsky A."/>
            <person name="Liu X."/>
            <person name="Liu J."/>
            <person name="Liu S."/>
            <person name="Lokyitsang T."/>
            <person name="Lokyitsang Y."/>
            <person name="Lubonja R."/>
            <person name="Lui A."/>
            <person name="MacDonald P."/>
            <person name="Magnisalis V."/>
            <person name="Maru K."/>
            <person name="Matthews C."/>
            <person name="McCusker W."/>
            <person name="McDonough S."/>
            <person name="Mehta T."/>
            <person name="Meldrim J."/>
            <person name="Meneus L."/>
            <person name="Mihai O."/>
            <person name="Mihalev A."/>
            <person name="Mihova T."/>
            <person name="Mittelman R."/>
            <person name="Mlenga V."/>
            <person name="Montmayeur A."/>
            <person name="Mulrain L."/>
            <person name="Navidi A."/>
            <person name="Naylor J."/>
            <person name="Negash T."/>
            <person name="Nguyen T."/>
            <person name="Nguyen N."/>
            <person name="Nicol R."/>
            <person name="Norbu C."/>
            <person name="Norbu N."/>
            <person name="Novod N."/>
            <person name="O'Neill B."/>
            <person name="Osman S."/>
            <person name="Markiewicz E."/>
            <person name="Oyono O.L."/>
            <person name="Patti C."/>
            <person name="Phunkhang P."/>
            <person name="Pierre F."/>
            <person name="Priest M."/>
            <person name="Raghuraman S."/>
            <person name="Rege F."/>
            <person name="Reyes R."/>
            <person name="Rise C."/>
            <person name="Rogov P."/>
            <person name="Ross K."/>
            <person name="Ryan E."/>
            <person name="Settipalli S."/>
            <person name="Shea T."/>
            <person name="Sherpa N."/>
            <person name="Shi L."/>
            <person name="Shih D."/>
            <person name="Sparrow T."/>
            <person name="Spaulding J."/>
            <person name="Stalker J."/>
            <person name="Stange-Thomann N."/>
            <person name="Stavropoulos S."/>
            <person name="Stone C."/>
            <person name="Strader C."/>
            <person name="Tesfaye S."/>
            <person name="Thomson T."/>
            <person name="Thoulutsang Y."/>
            <person name="Thoulutsang D."/>
            <person name="Topham K."/>
            <person name="Topping I."/>
            <person name="Tsamla T."/>
            <person name="Vassiliev H."/>
            <person name="Vo A."/>
            <person name="Wangchuk T."/>
            <person name="Wangdi T."/>
            <person name="Weiand M."/>
            <person name="Wilkinson J."/>
            <person name="Wilson A."/>
            <person name="Yadav S."/>
            <person name="Young G."/>
            <person name="Yu Q."/>
            <person name="Zembek L."/>
            <person name="Zhong D."/>
            <person name="Zimmer A."/>
            <person name="Zwirko Z."/>
            <person name="Jaffe D.B."/>
            <person name="Alvarez P."/>
            <person name="Brockman W."/>
            <person name="Butler J."/>
            <person name="Chin C."/>
            <person name="Gnerre S."/>
            <person name="MacCallum I."/>
            <person name="Graves J.A."/>
            <person name="Ponting C.P."/>
            <person name="Breen M."/>
            <person name="Samollow P.B."/>
            <person name="Lander E.S."/>
            <person name="Lindblad-Toh K."/>
        </authorList>
    </citation>
    <scope>NUCLEOTIDE SEQUENCE [LARGE SCALE GENOMIC DNA]</scope>
</reference>
<evidence type="ECO:0000313" key="6">
    <source>
        <dbReference type="Proteomes" id="UP000002280"/>
    </source>
</evidence>
<organism evidence="5 6">
    <name type="scientific">Monodelphis domestica</name>
    <name type="common">Gray short-tailed opossum</name>
    <dbReference type="NCBI Taxonomy" id="13616"/>
    <lineage>
        <taxon>Eukaryota</taxon>
        <taxon>Metazoa</taxon>
        <taxon>Chordata</taxon>
        <taxon>Craniata</taxon>
        <taxon>Vertebrata</taxon>
        <taxon>Euteleostomi</taxon>
        <taxon>Mammalia</taxon>
        <taxon>Metatheria</taxon>
        <taxon>Didelphimorphia</taxon>
        <taxon>Didelphidae</taxon>
        <taxon>Monodelphis</taxon>
    </lineage>
</organism>
<dbReference type="GeneTree" id="ENSGT00940000166417"/>
<feature type="signal peptide" evidence="3">
    <location>
        <begin position="1"/>
        <end position="23"/>
    </location>
</feature>
<keyword evidence="1" id="KW-0343">GTPase activation</keyword>
<keyword evidence="6" id="KW-1185">Reference proteome</keyword>
<sequence length="494" mass="57009">MVTAAGVKSLLALLTPLFKLSWGSRELSSPRICTQGPGHLWPSSSSCTACIFLGLHLSNRKWLEVFIQSAKPRTLRILGLAPCAKVLGLLLPWLSSYLRSTIMVDIKSKPSWKRNKEPQKSHPKTRVLKNAVPLKKSPPKYPESLPSTPDSLESLFDSVGRLDIPRLRRMVYQKGPEAGERKLVWKFLFGVYPPNSTAEERKALDTKLEAYYHGMKWTWRARYPHATRLRVPADEDFAMAIDKYEVLQTQIRKNASPLERLAENRLQSHPFNDQLFRKAQKYIDADVPRTDRHRSYFQEEGLVKLLSVREILITYTAFHQDLGYCQGMNDFVSRFLETLDSEADAFWCFVGFMQWAGRNFTAEGIKRKIRISEELFCLRWLLLCFQRDLQHQDALRVLEIRGLEGGKGNSSTWDHSKTEDEEVTEWWAPQKDLTFDVLLCVAVLVQNRDQLLSFHHANDFFLFSQRLQGKLKLNTLRGEEKELPPPKHLPWGLG</sequence>
<dbReference type="HOGENOM" id="CLU_004457_3_0_1"/>
<dbReference type="InterPro" id="IPR000195">
    <property type="entry name" value="Rab-GAP-TBC_dom"/>
</dbReference>
<dbReference type="PANTHER" id="PTHR22957">
    <property type="entry name" value="TBC1 DOMAIN FAMILY MEMBER GTPASE-ACTIVATING PROTEIN"/>
    <property type="match status" value="1"/>
</dbReference>
<proteinExistence type="predicted"/>
<protein>
    <recommendedName>
        <fullName evidence="4">Rab-GAP TBC domain-containing protein</fullName>
    </recommendedName>
</protein>
<keyword evidence="3" id="KW-0732">Signal</keyword>
<dbReference type="SMART" id="SM00164">
    <property type="entry name" value="TBC"/>
    <property type="match status" value="1"/>
</dbReference>
<dbReference type="Proteomes" id="UP000002280">
    <property type="component" value="Unplaced"/>
</dbReference>
<evidence type="ECO:0000256" key="1">
    <source>
        <dbReference type="ARBA" id="ARBA00022468"/>
    </source>
</evidence>
<reference evidence="5" key="2">
    <citation type="submission" date="2025-08" db="UniProtKB">
        <authorList>
            <consortium name="Ensembl"/>
        </authorList>
    </citation>
    <scope>IDENTIFICATION</scope>
</reference>
<evidence type="ECO:0000256" key="3">
    <source>
        <dbReference type="SAM" id="SignalP"/>
    </source>
</evidence>
<evidence type="ECO:0000259" key="4">
    <source>
        <dbReference type="PROSITE" id="PS50086"/>
    </source>
</evidence>
<evidence type="ECO:0000313" key="5">
    <source>
        <dbReference type="Ensembl" id="ENSMODP00000040508.2"/>
    </source>
</evidence>
<reference evidence="5" key="3">
    <citation type="submission" date="2025-09" db="UniProtKB">
        <authorList>
            <consortium name="Ensembl"/>
        </authorList>
    </citation>
    <scope>IDENTIFICATION</scope>
</reference>
<evidence type="ECO:0000256" key="2">
    <source>
        <dbReference type="SAM" id="MobiDB-lite"/>
    </source>
</evidence>
<dbReference type="OMA" id="FHPDIGY"/>
<dbReference type="FunFam" id="1.10.8.270:FF:000049">
    <property type="entry name" value="Si:dkey-238d18.4"/>
    <property type="match status" value="1"/>
</dbReference>
<dbReference type="Gene3D" id="1.10.472.80">
    <property type="entry name" value="Ypt/Rab-GAP domain of gyp1p, domain 3"/>
    <property type="match status" value="1"/>
</dbReference>
<dbReference type="Bgee" id="ENSMODG00000027551">
    <property type="expression patterns" value="Expressed in spermatid and 5 other cell types or tissues"/>
</dbReference>